<dbReference type="STRING" id="52586.A0A0B1NYN3"/>
<feature type="region of interest" description="Disordered" evidence="1">
    <location>
        <begin position="130"/>
        <end position="150"/>
    </location>
</feature>
<evidence type="ECO:0000256" key="1">
    <source>
        <dbReference type="SAM" id="MobiDB-lite"/>
    </source>
</evidence>
<dbReference type="PANTHER" id="PTHR23099">
    <property type="entry name" value="TRANSCRIPTIONAL REGULATOR"/>
    <property type="match status" value="1"/>
</dbReference>
<reference evidence="3 4" key="1">
    <citation type="journal article" date="2014" name="BMC Genomics">
        <title>Adaptive genomic structural variation in the grape powdery mildew pathogen, Erysiphe necator.</title>
        <authorList>
            <person name="Jones L."/>
            <person name="Riaz S."/>
            <person name="Morales-Cruz A."/>
            <person name="Amrine K.C."/>
            <person name="McGuire B."/>
            <person name="Gubler W.D."/>
            <person name="Walker M.A."/>
            <person name="Cantu D."/>
        </authorList>
    </citation>
    <scope>NUCLEOTIDE SEQUENCE [LARGE SCALE GENOMIC DNA]</scope>
    <source>
        <strain evidence="4">c</strain>
    </source>
</reference>
<dbReference type="SMART" id="SM00731">
    <property type="entry name" value="SprT"/>
    <property type="match status" value="1"/>
</dbReference>
<accession>A0A0B1NYN3</accession>
<comment type="caution">
    <text evidence="3">The sequence shown here is derived from an EMBL/GenBank/DDBJ whole genome shotgun (WGS) entry which is preliminary data.</text>
</comment>
<sequence length="611" mass="69332">MENLDSDEDFPNLSDLAKQIKDFPRGKEEISLENVRRADEKNSLRLDERQPKVKIKETKTKTLPVGPQKRLSRKPIDGSDQNPLIGVRTRNKTVESSFENPTQIAETGTILVFPGSIFIKPLDNLSDKNDLGKVPQKGKKKSQNVSGLNQGNFDIDSEINIRPLDFDNFKKFFSEDEYISESPSKNIANEKIKANQKTDKKISRNQSIQGQQISKRKISLKTSSEMITGSKELEKSKNMMDKNRLVRLSPQSTMEGRTILASPKKAPRIPLSPHRVSSDAFWQQDIITEWNDRFSPSKILFPTSSLSACNDKLENPRLLLHQVKILAKADQKSRAAKKQFSEKKVILAESFLLELDDKITGGEISRLAASSGGVKITWNKKLNSTAGRANWKCEKVRSKNLLSDDEPPLLEIIHHAAIELAEKVIDDEERLLNVMAHEFCHLATFMISNIKTNPHGREFKSWATKCSKHFADRGVHVTTKHNYDIDYKYVWKCENCGVEVKRHSKSVDPIRHRCGTCMSKLVQIKPVPRSNFKTSEYQTFVRENMKTIRENYPGSPQKEIMSIIGKKYQEIKASRADKKDSPAQVGNSVVDSVKDKSIDFVAENLNNLSLD</sequence>
<evidence type="ECO:0000313" key="4">
    <source>
        <dbReference type="Proteomes" id="UP000030854"/>
    </source>
</evidence>
<dbReference type="GO" id="GO:0005634">
    <property type="term" value="C:nucleus"/>
    <property type="evidence" value="ECO:0007669"/>
    <property type="project" value="TreeGrafter"/>
</dbReference>
<feature type="domain" description="SprT-like" evidence="2">
    <location>
        <begin position="353"/>
        <end position="524"/>
    </location>
</feature>
<dbReference type="Pfam" id="PF17283">
    <property type="entry name" value="Zn_ribbon_SprT"/>
    <property type="match status" value="1"/>
</dbReference>
<feature type="region of interest" description="Disordered" evidence="1">
    <location>
        <begin position="194"/>
        <end position="214"/>
    </location>
</feature>
<dbReference type="Proteomes" id="UP000030854">
    <property type="component" value="Unassembled WGS sequence"/>
</dbReference>
<dbReference type="AlphaFoldDB" id="A0A0B1NYN3"/>
<name>A0A0B1NYN3_UNCNE</name>
<dbReference type="GO" id="GO:0006950">
    <property type="term" value="P:response to stress"/>
    <property type="evidence" value="ECO:0007669"/>
    <property type="project" value="UniProtKB-ARBA"/>
</dbReference>
<evidence type="ECO:0000259" key="2">
    <source>
        <dbReference type="SMART" id="SM00731"/>
    </source>
</evidence>
<feature type="region of interest" description="Disordered" evidence="1">
    <location>
        <begin position="1"/>
        <end position="25"/>
    </location>
</feature>
<protein>
    <submittedName>
        <fullName evidence="3">Putative sprt family metallopeptidase</fullName>
    </submittedName>
</protein>
<dbReference type="CDD" id="cd00084">
    <property type="entry name" value="HMG-box_SF"/>
    <property type="match status" value="1"/>
</dbReference>
<dbReference type="HOGENOM" id="CLU_447031_0_0_1"/>
<feature type="compositionally biased region" description="Basic and acidic residues" evidence="1">
    <location>
        <begin position="42"/>
        <end position="60"/>
    </location>
</feature>
<feature type="compositionally biased region" description="Polar residues" evidence="1">
    <location>
        <begin position="204"/>
        <end position="213"/>
    </location>
</feature>
<dbReference type="InterPro" id="IPR006640">
    <property type="entry name" value="SprT-like_domain"/>
</dbReference>
<dbReference type="PANTHER" id="PTHR23099:SF0">
    <property type="entry name" value="GERM CELL NUCLEAR ACIDIC PROTEIN"/>
    <property type="match status" value="1"/>
</dbReference>
<feature type="region of interest" description="Disordered" evidence="1">
    <location>
        <begin position="42"/>
        <end position="84"/>
    </location>
</feature>
<feature type="compositionally biased region" description="Acidic residues" evidence="1">
    <location>
        <begin position="1"/>
        <end position="10"/>
    </location>
</feature>
<evidence type="ECO:0000313" key="3">
    <source>
        <dbReference type="EMBL" id="KHJ31502.1"/>
    </source>
</evidence>
<gene>
    <name evidence="3" type="ORF">EV44_g2732</name>
</gene>
<dbReference type="Pfam" id="PF10263">
    <property type="entry name" value="SprT-like"/>
    <property type="match status" value="1"/>
</dbReference>
<keyword evidence="4" id="KW-1185">Reference proteome</keyword>
<proteinExistence type="predicted"/>
<organism evidence="3 4">
    <name type="scientific">Uncinula necator</name>
    <name type="common">Grape powdery mildew</name>
    <dbReference type="NCBI Taxonomy" id="52586"/>
    <lineage>
        <taxon>Eukaryota</taxon>
        <taxon>Fungi</taxon>
        <taxon>Dikarya</taxon>
        <taxon>Ascomycota</taxon>
        <taxon>Pezizomycotina</taxon>
        <taxon>Leotiomycetes</taxon>
        <taxon>Erysiphales</taxon>
        <taxon>Erysiphaceae</taxon>
        <taxon>Erysiphe</taxon>
    </lineage>
</organism>
<dbReference type="InterPro" id="IPR035240">
    <property type="entry name" value="SprT_Zn_ribbon"/>
</dbReference>
<dbReference type="EMBL" id="JNVN01002842">
    <property type="protein sequence ID" value="KHJ31502.1"/>
    <property type="molecule type" value="Genomic_DNA"/>
</dbReference>